<protein>
    <submittedName>
        <fullName evidence="1">Uncharacterized protein</fullName>
    </submittedName>
</protein>
<dbReference type="EMBL" id="KP671755">
    <property type="protein sequence ID" value="AJT60973.1"/>
    <property type="molecule type" value="Genomic_DNA"/>
</dbReference>
<dbReference type="KEGG" id="vg:26628458"/>
<evidence type="ECO:0000313" key="2">
    <source>
        <dbReference type="Proteomes" id="UP000202888"/>
    </source>
</evidence>
<sequence>MATEKELLDDVNNFWIGWDQRGPESRDYDIEDGNMRKKCREFEERKKATDERIAAFEATRNKYKRREK</sequence>
<organism evidence="1 2">
    <name type="scientific">Vibrio phage ValKK3</name>
    <dbReference type="NCBI Taxonomy" id="1610855"/>
    <lineage>
        <taxon>Viruses</taxon>
        <taxon>Duplodnaviria</taxon>
        <taxon>Heunggongvirae</taxon>
        <taxon>Uroviricota</taxon>
        <taxon>Caudoviricetes</taxon>
        <taxon>Pantevenvirales</taxon>
        <taxon>Straboviridae</taxon>
        <taxon>Schizotequatrovirus</taxon>
        <taxon>Schizotequatrovirus valkk3</taxon>
    </lineage>
</organism>
<reference evidence="1 2" key="1">
    <citation type="journal article" date="2016" name="Genom Data">
        <title>Complete genome sequence of a giant Vibrio phage ValKK3 infecting Vibrio alginolyticus.</title>
        <authorList>
            <person name="Lal T.M."/>
            <person name="Sano M."/>
            <person name="Hatai K."/>
            <person name="Ransangan J."/>
        </authorList>
    </citation>
    <scope>NUCLEOTIDE SEQUENCE [LARGE SCALE GENOMIC DNA]</scope>
</reference>
<dbReference type="GeneID" id="26628458"/>
<proteinExistence type="predicted"/>
<dbReference type="OrthoDB" id="26326at10239"/>
<name>A0A0D4DBM1_9CAUD</name>
<dbReference type="RefSeq" id="YP_009201235.1">
    <property type="nucleotide sequence ID" value="NC_028829.1"/>
</dbReference>
<keyword evidence="2" id="KW-1185">Reference proteome</keyword>
<evidence type="ECO:0000313" key="1">
    <source>
        <dbReference type="EMBL" id="AJT60973.1"/>
    </source>
</evidence>
<dbReference type="Proteomes" id="UP000202888">
    <property type="component" value="Segment"/>
</dbReference>
<accession>A0A0D4DBM1</accession>